<dbReference type="Proteomes" id="UP000266118">
    <property type="component" value="Chromosome"/>
</dbReference>
<evidence type="ECO:0000313" key="2">
    <source>
        <dbReference type="Proteomes" id="UP000266118"/>
    </source>
</evidence>
<sequence length="67" mass="7945">METTIILHPRTKKQVELFRDMAAALKIPFKEKEESTYNPEFVAKIKRSEKNFSEGKFTKIRTADLWK</sequence>
<accession>A0A386HRI8</accession>
<name>A0A386HRI8_9BACT</name>
<evidence type="ECO:0000313" key="1">
    <source>
        <dbReference type="EMBL" id="AYD48269.1"/>
    </source>
</evidence>
<dbReference type="Pfam" id="PF10884">
    <property type="entry name" value="DUF2683"/>
    <property type="match status" value="1"/>
</dbReference>
<proteinExistence type="predicted"/>
<protein>
    <submittedName>
        <fullName evidence="1">Uncharacterized protein</fullName>
    </submittedName>
</protein>
<dbReference type="RefSeq" id="WP_119988789.1">
    <property type="nucleotide sequence ID" value="NZ_CP032489.1"/>
</dbReference>
<dbReference type="OrthoDB" id="827255at2"/>
<dbReference type="EMBL" id="CP032489">
    <property type="protein sequence ID" value="AYD48269.1"/>
    <property type="molecule type" value="Genomic_DNA"/>
</dbReference>
<dbReference type="InterPro" id="IPR020271">
    <property type="entry name" value="Uncharacterised_MJ1172"/>
</dbReference>
<dbReference type="AlphaFoldDB" id="A0A386HRI8"/>
<gene>
    <name evidence="1" type="ORF">D6B99_12045</name>
</gene>
<dbReference type="KEGG" id="ark:D6B99_12045"/>
<keyword evidence="2" id="KW-1185">Reference proteome</keyword>
<organism evidence="1 2">
    <name type="scientific">Arachidicoccus soli</name>
    <dbReference type="NCBI Taxonomy" id="2341117"/>
    <lineage>
        <taxon>Bacteria</taxon>
        <taxon>Pseudomonadati</taxon>
        <taxon>Bacteroidota</taxon>
        <taxon>Chitinophagia</taxon>
        <taxon>Chitinophagales</taxon>
        <taxon>Chitinophagaceae</taxon>
        <taxon>Arachidicoccus</taxon>
    </lineage>
</organism>
<reference evidence="1 2" key="1">
    <citation type="submission" date="2018-09" db="EMBL/GenBank/DDBJ databases">
        <title>Arachidicoccus sp. nov., a bacterium isolated from soil.</title>
        <authorList>
            <person name="Weon H.-Y."/>
            <person name="Kwon S.-W."/>
            <person name="Lee S.A."/>
        </authorList>
    </citation>
    <scope>NUCLEOTIDE SEQUENCE [LARGE SCALE GENOMIC DNA]</scope>
    <source>
        <strain evidence="1 2">KIS59-12</strain>
    </source>
</reference>